<evidence type="ECO:0000313" key="2">
    <source>
        <dbReference type="Proteomes" id="UP000800200"/>
    </source>
</evidence>
<protein>
    <submittedName>
        <fullName evidence="1">Uncharacterized protein</fullName>
    </submittedName>
</protein>
<gene>
    <name evidence="1" type="ORF">K469DRAFT_3398</name>
</gene>
<dbReference type="EMBL" id="ML994610">
    <property type="protein sequence ID" value="KAF2195103.1"/>
    <property type="molecule type" value="Genomic_DNA"/>
</dbReference>
<proteinExistence type="predicted"/>
<accession>A0A6A6EVQ7</accession>
<keyword evidence="2" id="KW-1185">Reference proteome</keyword>
<organism evidence="1 2">
    <name type="scientific">Zopfia rhizophila CBS 207.26</name>
    <dbReference type="NCBI Taxonomy" id="1314779"/>
    <lineage>
        <taxon>Eukaryota</taxon>
        <taxon>Fungi</taxon>
        <taxon>Dikarya</taxon>
        <taxon>Ascomycota</taxon>
        <taxon>Pezizomycotina</taxon>
        <taxon>Dothideomycetes</taxon>
        <taxon>Dothideomycetes incertae sedis</taxon>
        <taxon>Zopfiaceae</taxon>
        <taxon>Zopfia</taxon>
    </lineage>
</organism>
<evidence type="ECO:0000313" key="1">
    <source>
        <dbReference type="EMBL" id="KAF2195103.1"/>
    </source>
</evidence>
<sequence>MDYTIPTALSWSRAEGSATQIQITGGTISTFFLSRMITCAAGGTNSSNVSCMALSRFADNCSRLQMRPYGPFIREFKPRTRYLLLGSPTARSRRW</sequence>
<reference evidence="1" key="1">
    <citation type="journal article" date="2020" name="Stud. Mycol.">
        <title>101 Dothideomycetes genomes: a test case for predicting lifestyles and emergence of pathogens.</title>
        <authorList>
            <person name="Haridas S."/>
            <person name="Albert R."/>
            <person name="Binder M."/>
            <person name="Bloem J."/>
            <person name="Labutti K."/>
            <person name="Salamov A."/>
            <person name="Andreopoulos B."/>
            <person name="Baker S."/>
            <person name="Barry K."/>
            <person name="Bills G."/>
            <person name="Bluhm B."/>
            <person name="Cannon C."/>
            <person name="Castanera R."/>
            <person name="Culley D."/>
            <person name="Daum C."/>
            <person name="Ezra D."/>
            <person name="Gonzalez J."/>
            <person name="Henrissat B."/>
            <person name="Kuo A."/>
            <person name="Liang C."/>
            <person name="Lipzen A."/>
            <person name="Lutzoni F."/>
            <person name="Magnuson J."/>
            <person name="Mondo S."/>
            <person name="Nolan M."/>
            <person name="Ohm R."/>
            <person name="Pangilinan J."/>
            <person name="Park H.-J."/>
            <person name="Ramirez L."/>
            <person name="Alfaro M."/>
            <person name="Sun H."/>
            <person name="Tritt A."/>
            <person name="Yoshinaga Y."/>
            <person name="Zwiers L.-H."/>
            <person name="Turgeon B."/>
            <person name="Goodwin S."/>
            <person name="Spatafora J."/>
            <person name="Crous P."/>
            <person name="Grigoriev I."/>
        </authorList>
    </citation>
    <scope>NUCLEOTIDE SEQUENCE</scope>
    <source>
        <strain evidence="1">CBS 207.26</strain>
    </source>
</reference>
<dbReference type="AlphaFoldDB" id="A0A6A6EVQ7"/>
<dbReference type="Proteomes" id="UP000800200">
    <property type="component" value="Unassembled WGS sequence"/>
</dbReference>
<name>A0A6A6EVQ7_9PEZI</name>